<evidence type="ECO:0000313" key="4">
    <source>
        <dbReference type="Proteomes" id="UP000002139"/>
    </source>
</evidence>
<dbReference type="EMBL" id="AM746676">
    <property type="protein sequence ID" value="CAN92663.1"/>
    <property type="molecule type" value="Genomic_DNA"/>
</dbReference>
<dbReference type="BioCyc" id="SCEL448385:SCE_RS12830-MONOMER"/>
<dbReference type="KEGG" id="scl:sce2504"/>
<reference evidence="3 4" key="1">
    <citation type="journal article" date="2007" name="Nat. Biotechnol.">
        <title>Complete genome sequence of the myxobacterium Sorangium cellulosum.</title>
        <authorList>
            <person name="Schneiker S."/>
            <person name="Perlova O."/>
            <person name="Kaiser O."/>
            <person name="Gerth K."/>
            <person name="Alici A."/>
            <person name="Altmeyer M.O."/>
            <person name="Bartels D."/>
            <person name="Bekel T."/>
            <person name="Beyer S."/>
            <person name="Bode E."/>
            <person name="Bode H.B."/>
            <person name="Bolten C.J."/>
            <person name="Choudhuri J.V."/>
            <person name="Doss S."/>
            <person name="Elnakady Y.A."/>
            <person name="Frank B."/>
            <person name="Gaigalat L."/>
            <person name="Goesmann A."/>
            <person name="Groeger C."/>
            <person name="Gross F."/>
            <person name="Jelsbak L."/>
            <person name="Jelsbak L."/>
            <person name="Kalinowski J."/>
            <person name="Kegler C."/>
            <person name="Knauber T."/>
            <person name="Konietzny S."/>
            <person name="Kopp M."/>
            <person name="Krause L."/>
            <person name="Krug D."/>
            <person name="Linke B."/>
            <person name="Mahmud T."/>
            <person name="Martinez-Arias R."/>
            <person name="McHardy A.C."/>
            <person name="Merai M."/>
            <person name="Meyer F."/>
            <person name="Mormann S."/>
            <person name="Munoz-Dorado J."/>
            <person name="Perez J."/>
            <person name="Pradella S."/>
            <person name="Rachid S."/>
            <person name="Raddatz G."/>
            <person name="Rosenau F."/>
            <person name="Rueckert C."/>
            <person name="Sasse F."/>
            <person name="Scharfe M."/>
            <person name="Schuster S.C."/>
            <person name="Suen G."/>
            <person name="Treuner-Lange A."/>
            <person name="Velicer G.J."/>
            <person name="Vorholter F.-J."/>
            <person name="Weissman K.J."/>
            <person name="Welch R.D."/>
            <person name="Wenzel S.C."/>
            <person name="Whitworth D.E."/>
            <person name="Wilhelm S."/>
            <person name="Wittmann C."/>
            <person name="Bloecker H."/>
            <person name="Puehler A."/>
            <person name="Mueller R."/>
        </authorList>
    </citation>
    <scope>NUCLEOTIDE SEQUENCE [LARGE SCALE GENOMIC DNA]</scope>
    <source>
        <strain evidence="4">So ce56</strain>
    </source>
</reference>
<accession>A9G685</accession>
<name>A9G685_SORC5</name>
<keyword evidence="4" id="KW-1185">Reference proteome</keyword>
<proteinExistence type="predicted"/>
<dbReference type="RefSeq" id="WP_012235136.1">
    <property type="nucleotide sequence ID" value="NC_010162.1"/>
</dbReference>
<evidence type="ECO:0000313" key="3">
    <source>
        <dbReference type="EMBL" id="CAN92663.1"/>
    </source>
</evidence>
<organism evidence="3 4">
    <name type="scientific">Sorangium cellulosum (strain So ce56)</name>
    <name type="common">Polyangium cellulosum (strain So ce56)</name>
    <dbReference type="NCBI Taxonomy" id="448385"/>
    <lineage>
        <taxon>Bacteria</taxon>
        <taxon>Pseudomonadati</taxon>
        <taxon>Myxococcota</taxon>
        <taxon>Polyangia</taxon>
        <taxon>Polyangiales</taxon>
        <taxon>Polyangiaceae</taxon>
        <taxon>Sorangium</taxon>
    </lineage>
</organism>
<protein>
    <recommendedName>
        <fullName evidence="5">Secreted protein</fullName>
    </recommendedName>
</protein>
<dbReference type="AlphaFoldDB" id="A9G685"/>
<evidence type="ECO:0000256" key="2">
    <source>
        <dbReference type="SAM" id="SignalP"/>
    </source>
</evidence>
<dbReference type="OrthoDB" id="5525206at2"/>
<feature type="signal peptide" evidence="2">
    <location>
        <begin position="1"/>
        <end position="19"/>
    </location>
</feature>
<dbReference type="HOGENOM" id="CLU_1460374_0_0_7"/>
<evidence type="ECO:0008006" key="5">
    <source>
        <dbReference type="Google" id="ProtNLM"/>
    </source>
</evidence>
<feature type="compositionally biased region" description="Pro residues" evidence="1">
    <location>
        <begin position="28"/>
        <end position="39"/>
    </location>
</feature>
<dbReference type="Proteomes" id="UP000002139">
    <property type="component" value="Chromosome"/>
</dbReference>
<sequence length="185" mass="18718">MRTFILPLAALLAPLAACTVNGPREPAPEPSSPVEPPEPLSTAAPSAPAPQASATVTATTPAPATTARTATTAPGEEALFGTWSSAACGPRKYERRLSLAKDGSFVAEDRVSPCPPNVACVWSGIVHRKGAFKRADSTLLLSVSEGSQGPGAHPFPTTLTLDPSTGALAETGEGGAFCPYAPAGK</sequence>
<feature type="compositionally biased region" description="Low complexity" evidence="1">
    <location>
        <begin position="40"/>
        <end position="63"/>
    </location>
</feature>
<gene>
    <name evidence="3" type="ordered locus">sce2504</name>
</gene>
<evidence type="ECO:0000256" key="1">
    <source>
        <dbReference type="SAM" id="MobiDB-lite"/>
    </source>
</evidence>
<keyword evidence="2" id="KW-0732">Signal</keyword>
<feature type="chain" id="PRO_5002738694" description="Secreted protein" evidence="2">
    <location>
        <begin position="20"/>
        <end position="185"/>
    </location>
</feature>
<feature type="region of interest" description="Disordered" evidence="1">
    <location>
        <begin position="22"/>
        <end position="63"/>
    </location>
</feature>